<organism evidence="2 3">
    <name type="scientific">Orchesella dallaii</name>
    <dbReference type="NCBI Taxonomy" id="48710"/>
    <lineage>
        <taxon>Eukaryota</taxon>
        <taxon>Metazoa</taxon>
        <taxon>Ecdysozoa</taxon>
        <taxon>Arthropoda</taxon>
        <taxon>Hexapoda</taxon>
        <taxon>Collembola</taxon>
        <taxon>Entomobryomorpha</taxon>
        <taxon>Entomobryoidea</taxon>
        <taxon>Orchesellidae</taxon>
        <taxon>Orchesellinae</taxon>
        <taxon>Orchesella</taxon>
    </lineage>
</organism>
<protein>
    <submittedName>
        <fullName evidence="2">Uncharacterized protein</fullName>
    </submittedName>
</protein>
<keyword evidence="1" id="KW-1133">Transmembrane helix</keyword>
<keyword evidence="1" id="KW-0812">Transmembrane</keyword>
<feature type="transmembrane region" description="Helical" evidence="1">
    <location>
        <begin position="57"/>
        <end position="75"/>
    </location>
</feature>
<evidence type="ECO:0000256" key="1">
    <source>
        <dbReference type="SAM" id="Phobius"/>
    </source>
</evidence>
<evidence type="ECO:0000313" key="2">
    <source>
        <dbReference type="EMBL" id="CAL8070542.1"/>
    </source>
</evidence>
<reference evidence="2 3" key="1">
    <citation type="submission" date="2024-08" db="EMBL/GenBank/DDBJ databases">
        <authorList>
            <person name="Cucini C."/>
            <person name="Frati F."/>
        </authorList>
    </citation>
    <scope>NUCLEOTIDE SEQUENCE [LARGE SCALE GENOMIC DNA]</scope>
</reference>
<proteinExistence type="predicted"/>
<feature type="transmembrane region" description="Helical" evidence="1">
    <location>
        <begin position="27"/>
        <end position="45"/>
    </location>
</feature>
<gene>
    <name evidence="2" type="ORF">ODALV1_LOCUS1292</name>
</gene>
<keyword evidence="3" id="KW-1185">Reference proteome</keyword>
<sequence>MAYKTAEPFFGIDKHTFPQFIQQGLDFLISLLMIYSSTPTITIVVNIPPYLDKTRGFNQAFLSLWVITSGIQLLLRNEHVD</sequence>
<dbReference type="Proteomes" id="UP001642540">
    <property type="component" value="Unassembled WGS sequence"/>
</dbReference>
<accession>A0ABP1PSA3</accession>
<dbReference type="EMBL" id="CAXLJM020000004">
    <property type="protein sequence ID" value="CAL8070542.1"/>
    <property type="molecule type" value="Genomic_DNA"/>
</dbReference>
<keyword evidence="1" id="KW-0472">Membrane</keyword>
<evidence type="ECO:0000313" key="3">
    <source>
        <dbReference type="Proteomes" id="UP001642540"/>
    </source>
</evidence>
<name>A0ABP1PSA3_9HEXA</name>
<comment type="caution">
    <text evidence="2">The sequence shown here is derived from an EMBL/GenBank/DDBJ whole genome shotgun (WGS) entry which is preliminary data.</text>
</comment>